<feature type="domain" description="SbsA Ig-like" evidence="4">
    <location>
        <begin position="686"/>
        <end position="789"/>
    </location>
</feature>
<evidence type="ECO:0000313" key="7">
    <source>
        <dbReference type="Proteomes" id="UP001183817"/>
    </source>
</evidence>
<dbReference type="Pfam" id="PF13205">
    <property type="entry name" value="Big_5"/>
    <property type="match status" value="3"/>
</dbReference>
<dbReference type="EMBL" id="JAVDYI010000001">
    <property type="protein sequence ID" value="MDR7360011.1"/>
    <property type="molecule type" value="Genomic_DNA"/>
</dbReference>
<evidence type="ECO:0000259" key="4">
    <source>
        <dbReference type="Pfam" id="PF13205"/>
    </source>
</evidence>
<dbReference type="InterPro" id="IPR014755">
    <property type="entry name" value="Cu-Rt/internalin_Ig-like"/>
</dbReference>
<dbReference type="Gene3D" id="2.60.40.1220">
    <property type="match status" value="3"/>
</dbReference>
<dbReference type="Gene3D" id="2.60.40.10">
    <property type="entry name" value="Immunoglobulins"/>
    <property type="match status" value="1"/>
</dbReference>
<keyword evidence="1 3" id="KW-0732">Signal</keyword>
<keyword evidence="7" id="KW-1185">Reference proteome</keyword>
<feature type="signal peptide" evidence="3">
    <location>
        <begin position="1"/>
        <end position="43"/>
    </location>
</feature>
<reference evidence="6 7" key="1">
    <citation type="submission" date="2023-07" db="EMBL/GenBank/DDBJ databases">
        <title>Sequencing the genomes of 1000 actinobacteria strains.</title>
        <authorList>
            <person name="Klenk H.-P."/>
        </authorList>
    </citation>
    <scope>NUCLEOTIDE SEQUENCE [LARGE SCALE GENOMIC DNA]</scope>
    <source>
        <strain evidence="6 7">DSM 20167</strain>
    </source>
</reference>
<feature type="domain" description="SbsA Ig-like" evidence="4">
    <location>
        <begin position="579"/>
        <end position="683"/>
    </location>
</feature>
<protein>
    <recommendedName>
        <fullName evidence="8">Ig-like domain-containing protein</fullName>
    </recommendedName>
</protein>
<name>A0ABU2BP23_9MICC</name>
<evidence type="ECO:0000256" key="2">
    <source>
        <dbReference type="SAM" id="MobiDB-lite"/>
    </source>
</evidence>
<dbReference type="Pfam" id="PF19077">
    <property type="entry name" value="Big_13"/>
    <property type="match status" value="1"/>
</dbReference>
<dbReference type="InterPro" id="IPR032812">
    <property type="entry name" value="SbsA_Ig"/>
</dbReference>
<sequence>MFQKTRTIRTGKRDLKRTRSSVLAGAASAALLAAALVPLAGTAASANTAGNGPVDPQNGFPTWFSDGTAKLQLCYTAGTGCLMEPPNPDLPASYPDNFPDEAFWFAAEASGGNLRLYEAALEAAHANEIVQDGDQMGFGRLRFIIENIVAGQQYTVTHPYGVNTFTAEADPKVGGRIKVTLDSGACAPSLASPCNWGQVGAAFLGDYTTGSTATFLRQVGAAPGTLGDINTARAVTGAPSGNNFVTVTGPNAGGPGIDTLTVSTFTVQGLLYQGDDGAPSTPDLAAASDTGRSTTDNITRTNLPTLTGTATAGSTVELLVDGATVPAVSGVATGGNYSLRVPTALANGVHKFQARIANPLVATDPAAPPYLTSPTLTATVDTVAPVSSVVAPFPSTPTLDNTPTLNTAVNEARSTLECRLLPSNPDWEAGCPAAKTYDAQVNGTYVFEVRASDAAGNTGIAATRTVRIGPADTVAPAISSRGPGTNATNVNTASNVSAVFSEFVQGVSATTFTLKNPAGTTIPAAVTYDQATRRATLNPTANLALNTVYTARITGGASAVRDLAGIALPTTTWTFTTNAAPTVTVRTPASGAKSVAVAGNVSTTFSEPVTGVGATTFTLKNAATGAAIPSAVSYNATTRVATLNPTANLAADTRYTAVLTGGTTAIRDAQGAPLATHSWTFTTGPAPVVSARVPAVNATAIRRANNITVTFSEAVLGVGTTTLNLRNATTGAVVSATVTRNGTTNQWILNPAASLAANTRYTVRAFGGATLIRDAATNPLVSTNWSFTTGAS</sequence>
<feature type="domain" description="SbsA Ig-like" evidence="4">
    <location>
        <begin position="472"/>
        <end position="577"/>
    </location>
</feature>
<feature type="compositionally biased region" description="Polar residues" evidence="2">
    <location>
        <begin position="290"/>
        <end position="299"/>
    </location>
</feature>
<proteinExistence type="predicted"/>
<feature type="region of interest" description="Disordered" evidence="2">
    <location>
        <begin position="276"/>
        <end position="299"/>
    </location>
</feature>
<dbReference type="RefSeq" id="WP_310292691.1">
    <property type="nucleotide sequence ID" value="NZ_BAAAWO010000001.1"/>
</dbReference>
<comment type="caution">
    <text evidence="6">The sequence shown here is derived from an EMBL/GenBank/DDBJ whole genome shotgun (WGS) entry which is preliminary data.</text>
</comment>
<accession>A0ABU2BP23</accession>
<evidence type="ECO:0000259" key="5">
    <source>
        <dbReference type="Pfam" id="PF19077"/>
    </source>
</evidence>
<organism evidence="6 7">
    <name type="scientific">Paeniglutamicibacter sulfureus</name>
    <dbReference type="NCBI Taxonomy" id="43666"/>
    <lineage>
        <taxon>Bacteria</taxon>
        <taxon>Bacillati</taxon>
        <taxon>Actinomycetota</taxon>
        <taxon>Actinomycetes</taxon>
        <taxon>Micrococcales</taxon>
        <taxon>Micrococcaceae</taxon>
        <taxon>Paeniglutamicibacter</taxon>
    </lineage>
</organism>
<dbReference type="InterPro" id="IPR013783">
    <property type="entry name" value="Ig-like_fold"/>
</dbReference>
<dbReference type="InterPro" id="IPR044016">
    <property type="entry name" value="Big_13"/>
</dbReference>
<feature type="chain" id="PRO_5046589389" description="Ig-like domain-containing protein" evidence="3">
    <location>
        <begin position="44"/>
        <end position="792"/>
    </location>
</feature>
<evidence type="ECO:0000256" key="1">
    <source>
        <dbReference type="ARBA" id="ARBA00022729"/>
    </source>
</evidence>
<evidence type="ECO:0000256" key="3">
    <source>
        <dbReference type="SAM" id="SignalP"/>
    </source>
</evidence>
<evidence type="ECO:0000313" key="6">
    <source>
        <dbReference type="EMBL" id="MDR7360011.1"/>
    </source>
</evidence>
<gene>
    <name evidence="6" type="ORF">J2S64_003702</name>
</gene>
<dbReference type="Proteomes" id="UP001183817">
    <property type="component" value="Unassembled WGS sequence"/>
</dbReference>
<feature type="domain" description="Bacterial Ig-like" evidence="5">
    <location>
        <begin position="280"/>
        <end position="359"/>
    </location>
</feature>
<evidence type="ECO:0008006" key="8">
    <source>
        <dbReference type="Google" id="ProtNLM"/>
    </source>
</evidence>